<dbReference type="Gene3D" id="1.10.10.10">
    <property type="entry name" value="Winged helix-like DNA-binding domain superfamily/Winged helix DNA-binding domain"/>
    <property type="match status" value="1"/>
</dbReference>
<name>A0A8J3R5P9_9ACTN</name>
<feature type="compositionally biased region" description="Low complexity" evidence="4">
    <location>
        <begin position="240"/>
        <end position="252"/>
    </location>
</feature>
<dbReference type="Pfam" id="PF07729">
    <property type="entry name" value="FCD"/>
    <property type="match status" value="1"/>
</dbReference>
<evidence type="ECO:0000256" key="4">
    <source>
        <dbReference type="SAM" id="MobiDB-lite"/>
    </source>
</evidence>
<evidence type="ECO:0000313" key="7">
    <source>
        <dbReference type="Proteomes" id="UP000642748"/>
    </source>
</evidence>
<keyword evidence="1" id="KW-0805">Transcription regulation</keyword>
<feature type="domain" description="HTH gntR-type" evidence="5">
    <location>
        <begin position="35"/>
        <end position="102"/>
    </location>
</feature>
<proteinExistence type="predicted"/>
<keyword evidence="3" id="KW-0804">Transcription</keyword>
<dbReference type="PROSITE" id="PS50949">
    <property type="entry name" value="HTH_GNTR"/>
    <property type="match status" value="1"/>
</dbReference>
<dbReference type="SUPFAM" id="SSF48008">
    <property type="entry name" value="GntR ligand-binding domain-like"/>
    <property type="match status" value="1"/>
</dbReference>
<keyword evidence="2" id="KW-0238">DNA-binding</keyword>
<dbReference type="Proteomes" id="UP000642748">
    <property type="component" value="Unassembled WGS sequence"/>
</dbReference>
<comment type="caution">
    <text evidence="6">The sequence shown here is derived from an EMBL/GenBank/DDBJ whole genome shotgun (WGS) entry which is preliminary data.</text>
</comment>
<dbReference type="SMART" id="SM00345">
    <property type="entry name" value="HTH_GNTR"/>
    <property type="match status" value="1"/>
</dbReference>
<keyword evidence="7" id="KW-1185">Reference proteome</keyword>
<dbReference type="PRINTS" id="PR00035">
    <property type="entry name" value="HTHGNTR"/>
</dbReference>
<feature type="region of interest" description="Disordered" evidence="4">
    <location>
        <begin position="227"/>
        <end position="252"/>
    </location>
</feature>
<organism evidence="6 7">
    <name type="scientific">Rugosimonospora africana</name>
    <dbReference type="NCBI Taxonomy" id="556532"/>
    <lineage>
        <taxon>Bacteria</taxon>
        <taxon>Bacillati</taxon>
        <taxon>Actinomycetota</taxon>
        <taxon>Actinomycetes</taxon>
        <taxon>Micromonosporales</taxon>
        <taxon>Micromonosporaceae</taxon>
        <taxon>Rugosimonospora</taxon>
    </lineage>
</organism>
<dbReference type="PANTHER" id="PTHR43537:SF45">
    <property type="entry name" value="GNTR FAMILY REGULATORY PROTEIN"/>
    <property type="match status" value="1"/>
</dbReference>
<dbReference type="SUPFAM" id="SSF46785">
    <property type="entry name" value="Winged helix' DNA-binding domain"/>
    <property type="match status" value="1"/>
</dbReference>
<gene>
    <name evidence="6" type="ORF">Raf01_86680</name>
</gene>
<dbReference type="InterPro" id="IPR000524">
    <property type="entry name" value="Tscrpt_reg_HTH_GntR"/>
</dbReference>
<dbReference type="InterPro" id="IPR036390">
    <property type="entry name" value="WH_DNA-bd_sf"/>
</dbReference>
<dbReference type="InterPro" id="IPR008920">
    <property type="entry name" value="TF_FadR/GntR_C"/>
</dbReference>
<dbReference type="GO" id="GO:0003677">
    <property type="term" value="F:DNA binding"/>
    <property type="evidence" value="ECO:0007669"/>
    <property type="project" value="UniProtKB-KW"/>
</dbReference>
<dbReference type="AlphaFoldDB" id="A0A8J3R5P9"/>
<protein>
    <submittedName>
        <fullName evidence="6">GntR family transcriptional regulator</fullName>
    </submittedName>
</protein>
<feature type="region of interest" description="Disordered" evidence="4">
    <location>
        <begin position="1"/>
        <end position="20"/>
    </location>
</feature>
<dbReference type="GO" id="GO:0003700">
    <property type="term" value="F:DNA-binding transcription factor activity"/>
    <property type="evidence" value="ECO:0007669"/>
    <property type="project" value="InterPro"/>
</dbReference>
<accession>A0A8J3R5P9</accession>
<feature type="compositionally biased region" description="Basic and acidic residues" evidence="4">
    <location>
        <begin position="227"/>
        <end position="237"/>
    </location>
</feature>
<dbReference type="EMBL" id="BONZ01000099">
    <property type="protein sequence ID" value="GIH20496.1"/>
    <property type="molecule type" value="Genomic_DNA"/>
</dbReference>
<dbReference type="InterPro" id="IPR011711">
    <property type="entry name" value="GntR_C"/>
</dbReference>
<sequence>MTGGKRSPAQPGTDRAGTERAAALRAVRGPVTRPVPLRQAVFDALVELIISRTLQPGEHLGEGELAEMLGVSRQPVREAFQQLHAEGWVDLRPGQGAFVHAPTEKEADDLLAVRTLLETESARRAAALRTDEDVAHLWQLWEAGRKAVAAEDPERMVGANAELHAYILGIGDNAVLAELSAQVDRRVRWHFTPVAAARGSASWDEHADLIRAIADGDQDRAAAVMRDHTERTRRLTRDGPSAAATPSAPTPR</sequence>
<dbReference type="SMART" id="SM00895">
    <property type="entry name" value="FCD"/>
    <property type="match status" value="1"/>
</dbReference>
<evidence type="ECO:0000259" key="5">
    <source>
        <dbReference type="PROSITE" id="PS50949"/>
    </source>
</evidence>
<dbReference type="CDD" id="cd07377">
    <property type="entry name" value="WHTH_GntR"/>
    <property type="match status" value="1"/>
</dbReference>
<dbReference type="PANTHER" id="PTHR43537">
    <property type="entry name" value="TRANSCRIPTIONAL REGULATOR, GNTR FAMILY"/>
    <property type="match status" value="1"/>
</dbReference>
<dbReference type="Gene3D" id="1.20.120.530">
    <property type="entry name" value="GntR ligand-binding domain-like"/>
    <property type="match status" value="1"/>
</dbReference>
<dbReference type="Pfam" id="PF00392">
    <property type="entry name" value="GntR"/>
    <property type="match status" value="1"/>
</dbReference>
<dbReference type="RefSeq" id="WP_203923925.1">
    <property type="nucleotide sequence ID" value="NZ_BONZ01000099.1"/>
</dbReference>
<evidence type="ECO:0000256" key="3">
    <source>
        <dbReference type="ARBA" id="ARBA00023163"/>
    </source>
</evidence>
<dbReference type="InterPro" id="IPR036388">
    <property type="entry name" value="WH-like_DNA-bd_sf"/>
</dbReference>
<evidence type="ECO:0000256" key="2">
    <source>
        <dbReference type="ARBA" id="ARBA00023125"/>
    </source>
</evidence>
<evidence type="ECO:0000313" key="6">
    <source>
        <dbReference type="EMBL" id="GIH20496.1"/>
    </source>
</evidence>
<reference evidence="6" key="1">
    <citation type="submission" date="2021-01" db="EMBL/GenBank/DDBJ databases">
        <title>Whole genome shotgun sequence of Rugosimonospora africana NBRC 104875.</title>
        <authorList>
            <person name="Komaki H."/>
            <person name="Tamura T."/>
        </authorList>
    </citation>
    <scope>NUCLEOTIDE SEQUENCE</scope>
    <source>
        <strain evidence="6">NBRC 104875</strain>
    </source>
</reference>
<evidence type="ECO:0000256" key="1">
    <source>
        <dbReference type="ARBA" id="ARBA00023015"/>
    </source>
</evidence>